<reference evidence="8 9" key="1">
    <citation type="submission" date="2024-09" db="EMBL/GenBank/DDBJ databases">
        <authorList>
            <person name="Sun Q."/>
            <person name="Mori K."/>
        </authorList>
    </citation>
    <scope>NUCLEOTIDE SEQUENCE [LARGE SCALE GENOMIC DNA]</scope>
    <source>
        <strain evidence="8 9">JCM 12763</strain>
    </source>
</reference>
<feature type="transmembrane region" description="Helical" evidence="6">
    <location>
        <begin position="115"/>
        <end position="136"/>
    </location>
</feature>
<dbReference type="EMBL" id="JBHMAX010000001">
    <property type="protein sequence ID" value="MFB9730478.1"/>
    <property type="molecule type" value="Genomic_DNA"/>
</dbReference>
<sequence>MSTRREQLSLVPARAWDRLRLEVSPGSARERWVRLRARAWLIVQIAVGAALAWWIARHLVGHVLPFFAPVTAMICLGLTYGDRIRRIVELTVGVAIGILTADVFVQWFGSGTWQILLVAGTAMSLAVLLGAGQLLMMQAGIQGVLVTTLVAPEGAALSRWVDALVGGSVALVIAMLAPTRSTTQRPRERAVAAVGHLAAVLTDTTQAMRSRDLDRARGALTTARRLSEEVDALRDATAEALAAARLAPLLSGVHRDQVRQIQEMIGPLGLAVRNVRVLVRRSVAAVEDGEFVPPTYTDMVEALAQAAATVQEQLVDQAPLAEVQEDLITLARRSTWSHPQAGLSAEVLRAQVRSTVVDLLVLSGMGPAEARRRVPATREEYDPGHVEDEDR</sequence>
<keyword evidence="2 6" id="KW-0812">Transmembrane</keyword>
<evidence type="ECO:0000256" key="6">
    <source>
        <dbReference type="SAM" id="Phobius"/>
    </source>
</evidence>
<evidence type="ECO:0000256" key="5">
    <source>
        <dbReference type="SAM" id="MobiDB-lite"/>
    </source>
</evidence>
<feature type="region of interest" description="Disordered" evidence="5">
    <location>
        <begin position="371"/>
        <end position="391"/>
    </location>
</feature>
<dbReference type="InterPro" id="IPR049453">
    <property type="entry name" value="Memb_transporter_dom"/>
</dbReference>
<organism evidence="8 9">
    <name type="scientific">Ornithinimicrobium kibberense</name>
    <dbReference type="NCBI Taxonomy" id="282060"/>
    <lineage>
        <taxon>Bacteria</taxon>
        <taxon>Bacillati</taxon>
        <taxon>Actinomycetota</taxon>
        <taxon>Actinomycetes</taxon>
        <taxon>Micrococcales</taxon>
        <taxon>Ornithinimicrobiaceae</taxon>
        <taxon>Ornithinimicrobium</taxon>
    </lineage>
</organism>
<comment type="caution">
    <text evidence="8">The sequence shown here is derived from an EMBL/GenBank/DDBJ whole genome shotgun (WGS) entry which is preliminary data.</text>
</comment>
<dbReference type="RefSeq" id="WP_141338720.1">
    <property type="nucleotide sequence ID" value="NZ_JBHMAX010000001.1"/>
</dbReference>
<evidence type="ECO:0000256" key="2">
    <source>
        <dbReference type="ARBA" id="ARBA00022692"/>
    </source>
</evidence>
<dbReference type="Proteomes" id="UP001589613">
    <property type="component" value="Unassembled WGS sequence"/>
</dbReference>
<proteinExistence type="predicted"/>
<evidence type="ECO:0000256" key="3">
    <source>
        <dbReference type="ARBA" id="ARBA00022989"/>
    </source>
</evidence>
<feature type="transmembrane region" description="Helical" evidence="6">
    <location>
        <begin position="39"/>
        <end position="56"/>
    </location>
</feature>
<feature type="transmembrane region" description="Helical" evidence="6">
    <location>
        <begin position="62"/>
        <end position="80"/>
    </location>
</feature>
<keyword evidence="4 6" id="KW-0472">Membrane</keyword>
<feature type="transmembrane region" description="Helical" evidence="6">
    <location>
        <begin position="157"/>
        <end position="177"/>
    </location>
</feature>
<comment type="subcellular location">
    <subcellularLocation>
        <location evidence="1">Membrane</location>
        <topology evidence="1">Multi-pass membrane protein</topology>
    </subcellularLocation>
</comment>
<feature type="domain" description="Integral membrane bound transporter" evidence="7">
    <location>
        <begin position="51"/>
        <end position="173"/>
    </location>
</feature>
<evidence type="ECO:0000313" key="8">
    <source>
        <dbReference type="EMBL" id="MFB9730478.1"/>
    </source>
</evidence>
<name>A0ABV5UY50_9MICO</name>
<evidence type="ECO:0000259" key="7">
    <source>
        <dbReference type="Pfam" id="PF13515"/>
    </source>
</evidence>
<dbReference type="Pfam" id="PF13515">
    <property type="entry name" value="FUSC_2"/>
    <property type="match status" value="1"/>
</dbReference>
<evidence type="ECO:0000313" key="9">
    <source>
        <dbReference type="Proteomes" id="UP001589613"/>
    </source>
</evidence>
<keyword evidence="9" id="KW-1185">Reference proteome</keyword>
<evidence type="ECO:0000256" key="4">
    <source>
        <dbReference type="ARBA" id="ARBA00023136"/>
    </source>
</evidence>
<evidence type="ECO:0000256" key="1">
    <source>
        <dbReference type="ARBA" id="ARBA00004141"/>
    </source>
</evidence>
<gene>
    <name evidence="8" type="ORF">ACFFN0_00270</name>
</gene>
<keyword evidence="3 6" id="KW-1133">Transmembrane helix</keyword>
<accession>A0ABV5UY50</accession>
<protein>
    <submittedName>
        <fullName evidence="8">Aromatic acid exporter family protein</fullName>
    </submittedName>
</protein>
<feature type="transmembrane region" description="Helical" evidence="6">
    <location>
        <begin position="87"/>
        <end position="109"/>
    </location>
</feature>